<dbReference type="Pfam" id="PF00743">
    <property type="entry name" value="FMO-like"/>
    <property type="match status" value="1"/>
</dbReference>
<dbReference type="FunFam" id="3.50.50.60:FF:000138">
    <property type="entry name" value="Flavin-containing monooxygenase"/>
    <property type="match status" value="1"/>
</dbReference>
<keyword evidence="9" id="KW-1185">Reference proteome</keyword>
<keyword evidence="5" id="KW-0521">NADP</keyword>
<protein>
    <recommendedName>
        <fullName evidence="8">Flavin-containing monooxygenase</fullName>
        <ecNumber evidence="8">1.-.-.-</ecNumber>
    </recommendedName>
</protein>
<dbReference type="Proteomes" id="UP000887566">
    <property type="component" value="Unplaced"/>
</dbReference>
<dbReference type="InterPro" id="IPR020946">
    <property type="entry name" value="Flavin_mOase-like"/>
</dbReference>
<evidence type="ECO:0000313" key="9">
    <source>
        <dbReference type="Proteomes" id="UP000887566"/>
    </source>
</evidence>
<dbReference type="PANTHER" id="PTHR23023">
    <property type="entry name" value="DIMETHYLANILINE MONOOXYGENASE"/>
    <property type="match status" value="1"/>
</dbReference>
<dbReference type="InterPro" id="IPR036188">
    <property type="entry name" value="FAD/NAD-bd_sf"/>
</dbReference>
<dbReference type="PRINTS" id="PR00370">
    <property type="entry name" value="FMOXYGENASE"/>
</dbReference>
<organism evidence="9 10">
    <name type="scientific">Plectus sambesii</name>
    <dbReference type="NCBI Taxonomy" id="2011161"/>
    <lineage>
        <taxon>Eukaryota</taxon>
        <taxon>Metazoa</taxon>
        <taxon>Ecdysozoa</taxon>
        <taxon>Nematoda</taxon>
        <taxon>Chromadorea</taxon>
        <taxon>Plectida</taxon>
        <taxon>Plectina</taxon>
        <taxon>Plectoidea</taxon>
        <taxon>Plectidae</taxon>
        <taxon>Plectus</taxon>
    </lineage>
</organism>
<proteinExistence type="inferred from homology"/>
<dbReference type="GO" id="GO:0004499">
    <property type="term" value="F:N,N-dimethylaniline monooxygenase activity"/>
    <property type="evidence" value="ECO:0007669"/>
    <property type="project" value="InterPro"/>
</dbReference>
<evidence type="ECO:0000256" key="7">
    <source>
        <dbReference type="ARBA" id="ARBA00023033"/>
    </source>
</evidence>
<evidence type="ECO:0000256" key="1">
    <source>
        <dbReference type="ARBA" id="ARBA00001974"/>
    </source>
</evidence>
<accession>A0A914XJP3</accession>
<evidence type="ECO:0000256" key="8">
    <source>
        <dbReference type="RuleBase" id="RU361177"/>
    </source>
</evidence>
<keyword evidence="6 8" id="KW-0560">Oxidoreductase</keyword>
<keyword evidence="3 8" id="KW-0285">Flavoprotein</keyword>
<dbReference type="WBParaSite" id="PSAMB.scaffold812size40942.g9058.t1">
    <property type="protein sequence ID" value="PSAMB.scaffold812size40942.g9058.t1"/>
    <property type="gene ID" value="PSAMB.scaffold812size40942.g9058"/>
</dbReference>
<sequence>MKRVAIIGAGAAGLCAARHAAAASGEVKDIVVFEQTAQLGGTWVYTDDTCVDANGLPLHSSMYRDMKTNLPKEVMGFPGFPFPENERSFIHHSQVLRYLQDYASHYGLEQYIRFETVVDSVTPTAEGENAASLWKICSRSLKLGTEHTDLFDAVIVCNGHFFEPIIPDVEGSESFTGRILHSHNYRSNESFANERVVCLGAGPSGIDISLEIAAVAAQVYLCHEHAPFESPLLANLTQKRGLKRVAGSTVQLLNDESLEDISTIVLCTGYHYRFPFLKGVRLMTENNRVTPLFQHLVHVDHPRSLFFVGLPFTVLPFTCFDIQLRYAFALITNKVDPLDRQRMLDWEQRDFIHRTTVLGLRPKFAHFLGPAQWQYMVDLAALGRFTNPVTSAVSGLFDAVHCARSRDLPGYKELRYQLLDNEHFRQL</sequence>
<keyword evidence="7 8" id="KW-0503">Monooxygenase</keyword>
<dbReference type="EC" id="1.-.-.-" evidence="8"/>
<dbReference type="GO" id="GO:0050661">
    <property type="term" value="F:NADP binding"/>
    <property type="evidence" value="ECO:0007669"/>
    <property type="project" value="InterPro"/>
</dbReference>
<evidence type="ECO:0000256" key="4">
    <source>
        <dbReference type="ARBA" id="ARBA00022827"/>
    </source>
</evidence>
<dbReference type="InterPro" id="IPR050346">
    <property type="entry name" value="FMO-like"/>
</dbReference>
<evidence type="ECO:0000313" key="10">
    <source>
        <dbReference type="WBParaSite" id="PSAMB.scaffold812size40942.g9058.t1"/>
    </source>
</evidence>
<dbReference type="InterPro" id="IPR000960">
    <property type="entry name" value="Flavin_mOase"/>
</dbReference>
<dbReference type="GO" id="GO:0050660">
    <property type="term" value="F:flavin adenine dinucleotide binding"/>
    <property type="evidence" value="ECO:0007669"/>
    <property type="project" value="InterPro"/>
</dbReference>
<dbReference type="AlphaFoldDB" id="A0A914XJP3"/>
<keyword evidence="4 8" id="KW-0274">FAD</keyword>
<comment type="similarity">
    <text evidence="2 8">Belongs to the FMO family.</text>
</comment>
<comment type="cofactor">
    <cofactor evidence="1 8">
        <name>FAD</name>
        <dbReference type="ChEBI" id="CHEBI:57692"/>
    </cofactor>
</comment>
<reference evidence="10" key="1">
    <citation type="submission" date="2022-11" db="UniProtKB">
        <authorList>
            <consortium name="WormBaseParasite"/>
        </authorList>
    </citation>
    <scope>IDENTIFICATION</scope>
</reference>
<name>A0A914XJP3_9BILA</name>
<evidence type="ECO:0000256" key="2">
    <source>
        <dbReference type="ARBA" id="ARBA00009183"/>
    </source>
</evidence>
<evidence type="ECO:0000256" key="3">
    <source>
        <dbReference type="ARBA" id="ARBA00022630"/>
    </source>
</evidence>
<evidence type="ECO:0000256" key="6">
    <source>
        <dbReference type="ARBA" id="ARBA00023002"/>
    </source>
</evidence>
<dbReference type="Gene3D" id="3.50.50.60">
    <property type="entry name" value="FAD/NAD(P)-binding domain"/>
    <property type="match status" value="2"/>
</dbReference>
<dbReference type="SUPFAM" id="SSF51905">
    <property type="entry name" value="FAD/NAD(P)-binding domain"/>
    <property type="match status" value="2"/>
</dbReference>
<evidence type="ECO:0000256" key="5">
    <source>
        <dbReference type="ARBA" id="ARBA00022857"/>
    </source>
</evidence>